<dbReference type="Proteomes" id="UP000265366">
    <property type="component" value="Unassembled WGS sequence"/>
</dbReference>
<keyword evidence="1" id="KW-0813">Transport</keyword>
<keyword evidence="8" id="KW-0472">Membrane</keyword>
<evidence type="ECO:0000256" key="8">
    <source>
        <dbReference type="SAM" id="Phobius"/>
    </source>
</evidence>
<evidence type="ECO:0000313" key="11">
    <source>
        <dbReference type="Proteomes" id="UP000265366"/>
    </source>
</evidence>
<evidence type="ECO:0000313" key="10">
    <source>
        <dbReference type="EMBL" id="RIV81645.1"/>
    </source>
</evidence>
<evidence type="ECO:0000256" key="1">
    <source>
        <dbReference type="ARBA" id="ARBA00022448"/>
    </source>
</evidence>
<keyword evidence="2 6" id="KW-0349">Heme</keyword>
<name>A0A3A1P0J4_9SPHN</name>
<dbReference type="PANTHER" id="PTHR11961">
    <property type="entry name" value="CYTOCHROME C"/>
    <property type="match status" value="1"/>
</dbReference>
<dbReference type="GO" id="GO:0020037">
    <property type="term" value="F:heme binding"/>
    <property type="evidence" value="ECO:0007669"/>
    <property type="project" value="InterPro"/>
</dbReference>
<dbReference type="AlphaFoldDB" id="A0A3A1P0J4"/>
<feature type="domain" description="Cytochrome c" evidence="9">
    <location>
        <begin position="67"/>
        <end position="168"/>
    </location>
</feature>
<evidence type="ECO:0000256" key="6">
    <source>
        <dbReference type="PROSITE-ProRule" id="PRU00433"/>
    </source>
</evidence>
<organism evidence="10 11">
    <name type="scientific">Aurantiacibacter xanthus</name>
    <dbReference type="NCBI Taxonomy" id="1784712"/>
    <lineage>
        <taxon>Bacteria</taxon>
        <taxon>Pseudomonadati</taxon>
        <taxon>Pseudomonadota</taxon>
        <taxon>Alphaproteobacteria</taxon>
        <taxon>Sphingomonadales</taxon>
        <taxon>Erythrobacteraceae</taxon>
        <taxon>Aurantiacibacter</taxon>
    </lineage>
</organism>
<feature type="compositionally biased region" description="Acidic residues" evidence="7">
    <location>
        <begin position="180"/>
        <end position="205"/>
    </location>
</feature>
<dbReference type="InterPro" id="IPR009056">
    <property type="entry name" value="Cyt_c-like_dom"/>
</dbReference>
<dbReference type="SUPFAM" id="SSF46626">
    <property type="entry name" value="Cytochrome c"/>
    <property type="match status" value="1"/>
</dbReference>
<gene>
    <name evidence="10" type="ORF">D2V17_17185</name>
</gene>
<dbReference type="RefSeq" id="WP_119594234.1">
    <property type="nucleotide sequence ID" value="NZ_QXFM01000135.1"/>
</dbReference>
<comment type="caution">
    <text evidence="10">The sequence shown here is derived from an EMBL/GenBank/DDBJ whole genome shotgun (WGS) entry which is preliminary data.</text>
</comment>
<feature type="transmembrane region" description="Helical" evidence="8">
    <location>
        <begin position="6"/>
        <end position="25"/>
    </location>
</feature>
<feature type="region of interest" description="Disordered" evidence="7">
    <location>
        <begin position="169"/>
        <end position="215"/>
    </location>
</feature>
<reference evidence="10 11" key="1">
    <citation type="submission" date="2018-08" db="EMBL/GenBank/DDBJ databases">
        <title>Erythrobacter zhengii sp.nov., a bacterium isolated from deep-sea sediment.</title>
        <authorList>
            <person name="Fang C."/>
            <person name="Wu Y.-H."/>
            <person name="Sun C."/>
            <person name="Wang H."/>
            <person name="Cheng H."/>
            <person name="Meng F.-X."/>
            <person name="Wang C.-S."/>
            <person name="Xu X.-W."/>
        </authorList>
    </citation>
    <scope>NUCLEOTIDE SEQUENCE [LARGE SCALE GENOMIC DNA]</scope>
    <source>
        <strain evidence="10 11">CCTCC AB 2015396</strain>
    </source>
</reference>
<dbReference type="EMBL" id="QXFM01000135">
    <property type="protein sequence ID" value="RIV81645.1"/>
    <property type="molecule type" value="Genomic_DNA"/>
</dbReference>
<keyword evidence="11" id="KW-1185">Reference proteome</keyword>
<evidence type="ECO:0000256" key="2">
    <source>
        <dbReference type="ARBA" id="ARBA00022617"/>
    </source>
</evidence>
<evidence type="ECO:0000256" key="3">
    <source>
        <dbReference type="ARBA" id="ARBA00022723"/>
    </source>
</evidence>
<accession>A0A3A1P0J4</accession>
<keyword evidence="5 6" id="KW-0408">Iron</keyword>
<evidence type="ECO:0000256" key="7">
    <source>
        <dbReference type="SAM" id="MobiDB-lite"/>
    </source>
</evidence>
<feature type="compositionally biased region" description="Low complexity" evidence="7">
    <location>
        <begin position="206"/>
        <end position="215"/>
    </location>
</feature>
<dbReference type="InterPro" id="IPR036909">
    <property type="entry name" value="Cyt_c-like_dom_sf"/>
</dbReference>
<dbReference type="GO" id="GO:0009055">
    <property type="term" value="F:electron transfer activity"/>
    <property type="evidence" value="ECO:0007669"/>
    <property type="project" value="InterPro"/>
</dbReference>
<sequence>MGDRLNTIFGWVLFSGVIALGLTAVSSRIFHADKAESPENPGFLIVANENAEGADAGPSLATLLATGDAAKGEAVFAKCMACHTITQGGADGIGPNLYGILGKPIGKHEPGFAYSSALSGHGGDWTYENMDHWLTSPRAFADGTKMSFAGLSSAEDRANIMLFMLTNGGGPELPAPEAEAPAEGDEAATDGEVVSEEATAEEDAEAQQVAADEPA</sequence>
<keyword evidence="3 6" id="KW-0479">Metal-binding</keyword>
<dbReference type="OrthoDB" id="9805828at2"/>
<dbReference type="InterPro" id="IPR002327">
    <property type="entry name" value="Cyt_c_1A/1B"/>
</dbReference>
<evidence type="ECO:0000259" key="9">
    <source>
        <dbReference type="PROSITE" id="PS51007"/>
    </source>
</evidence>
<keyword evidence="8" id="KW-0812">Transmembrane</keyword>
<evidence type="ECO:0000256" key="5">
    <source>
        <dbReference type="ARBA" id="ARBA00023004"/>
    </source>
</evidence>
<dbReference type="PROSITE" id="PS51007">
    <property type="entry name" value="CYTC"/>
    <property type="match status" value="1"/>
</dbReference>
<dbReference type="Gene3D" id="1.10.760.10">
    <property type="entry name" value="Cytochrome c-like domain"/>
    <property type="match status" value="1"/>
</dbReference>
<dbReference type="Pfam" id="PF00034">
    <property type="entry name" value="Cytochrom_C"/>
    <property type="match status" value="1"/>
</dbReference>
<dbReference type="PRINTS" id="PR00604">
    <property type="entry name" value="CYTCHRMECIAB"/>
</dbReference>
<evidence type="ECO:0000256" key="4">
    <source>
        <dbReference type="ARBA" id="ARBA00022982"/>
    </source>
</evidence>
<proteinExistence type="predicted"/>
<keyword evidence="8" id="KW-1133">Transmembrane helix</keyword>
<dbReference type="GO" id="GO:0046872">
    <property type="term" value="F:metal ion binding"/>
    <property type="evidence" value="ECO:0007669"/>
    <property type="project" value="UniProtKB-KW"/>
</dbReference>
<protein>
    <submittedName>
        <fullName evidence="10">Cytochrome c family protein</fullName>
    </submittedName>
</protein>
<keyword evidence="4" id="KW-0249">Electron transport</keyword>